<dbReference type="CDD" id="cd06579">
    <property type="entry name" value="TM_PBP1_transp_AraH_like"/>
    <property type="match status" value="2"/>
</dbReference>
<evidence type="ECO:0000313" key="12">
    <source>
        <dbReference type="EMBL" id="SLN75243.1"/>
    </source>
</evidence>
<feature type="transmembrane region" description="Helical" evidence="11">
    <location>
        <begin position="385"/>
        <end position="404"/>
    </location>
</feature>
<proteinExistence type="predicted"/>
<evidence type="ECO:0000256" key="2">
    <source>
        <dbReference type="ARBA" id="ARBA00011262"/>
    </source>
</evidence>
<evidence type="ECO:0000256" key="11">
    <source>
        <dbReference type="SAM" id="Phobius"/>
    </source>
</evidence>
<dbReference type="PANTHER" id="PTHR32196:SF71">
    <property type="entry name" value="AUTOINDUCER 2 IMPORT SYSTEM PERMEASE PROTEIN LSRD"/>
    <property type="match status" value="1"/>
</dbReference>
<evidence type="ECO:0000256" key="5">
    <source>
        <dbReference type="ARBA" id="ARBA00022519"/>
    </source>
</evidence>
<comment type="function">
    <text evidence="9">Part of the ABC transporter complex LsrABCD involved in autoinducer 2 (AI-2) import. Probably responsible for the translocation of the substrate across the membrane.</text>
</comment>
<feature type="transmembrane region" description="Helical" evidence="11">
    <location>
        <begin position="411"/>
        <end position="430"/>
    </location>
</feature>
<evidence type="ECO:0000256" key="4">
    <source>
        <dbReference type="ARBA" id="ARBA00022475"/>
    </source>
</evidence>
<feature type="transmembrane region" description="Helical" evidence="11">
    <location>
        <begin position="100"/>
        <end position="120"/>
    </location>
</feature>
<feature type="transmembrane region" description="Helical" evidence="11">
    <location>
        <begin position="357"/>
        <end position="379"/>
    </location>
</feature>
<feature type="transmembrane region" description="Helical" evidence="11">
    <location>
        <begin position="461"/>
        <end position="484"/>
    </location>
</feature>
<feature type="transmembrane region" description="Helical" evidence="11">
    <location>
        <begin position="245"/>
        <end position="264"/>
    </location>
</feature>
<dbReference type="GO" id="GO:0005886">
    <property type="term" value="C:plasma membrane"/>
    <property type="evidence" value="ECO:0007669"/>
    <property type="project" value="UniProtKB-SubCell"/>
</dbReference>
<dbReference type="InterPro" id="IPR001851">
    <property type="entry name" value="ABC_transp_permease"/>
</dbReference>
<dbReference type="AlphaFoldDB" id="A0A1Y5TZG9"/>
<sequence>MFVAVVLLGGISLSYFQVSSAASGMAPLALAAMGETVVIIVRGFDLSAGAIVSLSNVIVASQAGDSPGNQMLWSCLAVLAAGGVGAVNGYLIAYRRLQPIVVTLATMFMVSGINLMILPFPGGNVPIGTSNFFAGDLVEGVVPAAAVHVVVALLIWAVVKKTRFGTALYSVGGNEEAATARGIRAARTKFFSYVLAGLFYGYGGLLLSANTGSGDPLGGNALLLSIFAAVVIGGTRLGGGRGGCLGTVLAAFILMQISSLMLVLSVSTNIAPLFQGVIVLVAIAIASLLSGSPAMATLSGVRATLAGAFGARRSFRMERKIRVQEALKLPDNDELAGGPIRRFLLQYGDKMKMIVPVYVLLACVIIASALLLGSTVLTVNYFNSLMLLTLITALLALGQGIVVISGGMDLSVGQAVTLCGVLAAGFYGQFGHIEGMVPLIFVVVLAVGALIGVLNAIGVVFLGIPAVIMTIGANGVLSGFTLLYTNGVPSGTVPESLRWLFGRGWYGFAPAIMILFALLAIGWFLVSRTRFGWRVLSVGSNPVVAGLSGVPVARTITLAFVVSGLCSASAGLLLIGYTGSAVLNMGEAYLLPALAAVFMGGTLATGGRGHYLGIFGGAFLLTAIGMLVTGADLSHAVRQIVLGAVVLAAILFLNESES</sequence>
<name>A0A1Y5TZG9_9PROT</name>
<dbReference type="EMBL" id="FWFR01000004">
    <property type="protein sequence ID" value="SLN75243.1"/>
    <property type="molecule type" value="Genomic_DNA"/>
</dbReference>
<feature type="transmembrane region" description="Helical" evidence="11">
    <location>
        <begin position="140"/>
        <end position="159"/>
    </location>
</feature>
<keyword evidence="7 11" id="KW-1133">Transmembrane helix</keyword>
<dbReference type="Proteomes" id="UP000193200">
    <property type="component" value="Unassembled WGS sequence"/>
</dbReference>
<feature type="transmembrane region" description="Helical" evidence="11">
    <location>
        <begin position="636"/>
        <end position="653"/>
    </location>
</feature>
<keyword evidence="13" id="KW-1185">Reference proteome</keyword>
<evidence type="ECO:0000313" key="13">
    <source>
        <dbReference type="Proteomes" id="UP000193200"/>
    </source>
</evidence>
<feature type="transmembrane region" description="Helical" evidence="11">
    <location>
        <begin position="71"/>
        <end position="93"/>
    </location>
</feature>
<comment type="subunit">
    <text evidence="2">The complex is composed of two ATP-binding proteins (LsrA), two transmembrane proteins (LsrC and LsrD) and a solute-binding protein (LsrB).</text>
</comment>
<keyword evidence="5" id="KW-0997">Cell inner membrane</keyword>
<gene>
    <name evidence="12" type="primary">rbsC_6</name>
    <name evidence="12" type="ORF">OCH7691_03823</name>
</gene>
<keyword evidence="4" id="KW-1003">Cell membrane</keyword>
<comment type="subcellular location">
    <subcellularLocation>
        <location evidence="1">Cell membrane</location>
        <topology evidence="1">Multi-pass membrane protein</topology>
    </subcellularLocation>
</comment>
<evidence type="ECO:0000256" key="6">
    <source>
        <dbReference type="ARBA" id="ARBA00022692"/>
    </source>
</evidence>
<dbReference type="PANTHER" id="PTHR32196">
    <property type="entry name" value="ABC TRANSPORTER PERMEASE PROTEIN YPHD-RELATED-RELATED"/>
    <property type="match status" value="1"/>
</dbReference>
<evidence type="ECO:0000256" key="3">
    <source>
        <dbReference type="ARBA" id="ARBA00022448"/>
    </source>
</evidence>
<reference evidence="12 13" key="1">
    <citation type="submission" date="2017-03" db="EMBL/GenBank/DDBJ databases">
        <authorList>
            <person name="Afonso C.L."/>
            <person name="Miller P.J."/>
            <person name="Scott M.A."/>
            <person name="Spackman E."/>
            <person name="Goraichik I."/>
            <person name="Dimitrov K.M."/>
            <person name="Suarez D.L."/>
            <person name="Swayne D.E."/>
        </authorList>
    </citation>
    <scope>NUCLEOTIDE SEQUENCE [LARGE SCALE GENOMIC DNA]</scope>
    <source>
        <strain evidence="12 13">CECT 7691</strain>
    </source>
</reference>
<feature type="transmembrane region" description="Helical" evidence="11">
    <location>
        <begin position="504"/>
        <end position="526"/>
    </location>
</feature>
<evidence type="ECO:0000256" key="1">
    <source>
        <dbReference type="ARBA" id="ARBA00004651"/>
    </source>
</evidence>
<evidence type="ECO:0000256" key="10">
    <source>
        <dbReference type="ARBA" id="ARBA00039381"/>
    </source>
</evidence>
<feature type="transmembrane region" description="Helical" evidence="11">
    <location>
        <begin position="588"/>
        <end position="604"/>
    </location>
</feature>
<keyword evidence="8 11" id="KW-0472">Membrane</keyword>
<organism evidence="12 13">
    <name type="scientific">Oceanibacterium hippocampi</name>
    <dbReference type="NCBI Taxonomy" id="745714"/>
    <lineage>
        <taxon>Bacteria</taxon>
        <taxon>Pseudomonadati</taxon>
        <taxon>Pseudomonadota</taxon>
        <taxon>Alphaproteobacteria</taxon>
        <taxon>Sneathiellales</taxon>
        <taxon>Sneathiellaceae</taxon>
        <taxon>Oceanibacterium</taxon>
    </lineage>
</organism>
<accession>A0A1Y5TZG9</accession>
<feature type="transmembrane region" description="Helical" evidence="11">
    <location>
        <begin position="556"/>
        <end position="576"/>
    </location>
</feature>
<feature type="transmembrane region" description="Helical" evidence="11">
    <location>
        <begin position="221"/>
        <end position="238"/>
    </location>
</feature>
<feature type="transmembrane region" description="Helical" evidence="11">
    <location>
        <begin position="270"/>
        <end position="289"/>
    </location>
</feature>
<keyword evidence="6 11" id="KW-0812">Transmembrane</keyword>
<protein>
    <recommendedName>
        <fullName evidence="10">Autoinducer 2 import system permease protein LsrD</fullName>
    </recommendedName>
</protein>
<dbReference type="Pfam" id="PF02653">
    <property type="entry name" value="BPD_transp_2"/>
    <property type="match status" value="2"/>
</dbReference>
<dbReference type="GO" id="GO:0022857">
    <property type="term" value="F:transmembrane transporter activity"/>
    <property type="evidence" value="ECO:0007669"/>
    <property type="project" value="InterPro"/>
</dbReference>
<evidence type="ECO:0000256" key="8">
    <source>
        <dbReference type="ARBA" id="ARBA00023136"/>
    </source>
</evidence>
<keyword evidence="3" id="KW-0813">Transport</keyword>
<evidence type="ECO:0000256" key="9">
    <source>
        <dbReference type="ARBA" id="ARBA00025439"/>
    </source>
</evidence>
<evidence type="ECO:0000256" key="7">
    <source>
        <dbReference type="ARBA" id="ARBA00022989"/>
    </source>
</evidence>
<dbReference type="InParanoid" id="A0A1Y5TZG9"/>
<feature type="transmembrane region" description="Helical" evidence="11">
    <location>
        <begin position="190"/>
        <end position="209"/>
    </location>
</feature>
<feature type="transmembrane region" description="Helical" evidence="11">
    <location>
        <begin position="611"/>
        <end position="630"/>
    </location>
</feature>
<feature type="transmembrane region" description="Helical" evidence="11">
    <location>
        <begin position="436"/>
        <end position="454"/>
    </location>
</feature>